<reference evidence="1" key="1">
    <citation type="submission" date="2020-05" db="EMBL/GenBank/DDBJ databases">
        <title>WGS assembly of Corymbia citriodora subspecies variegata.</title>
        <authorList>
            <person name="Barry K."/>
            <person name="Hundley H."/>
            <person name="Shu S."/>
            <person name="Jenkins J."/>
            <person name="Grimwood J."/>
            <person name="Baten A."/>
        </authorList>
    </citation>
    <scope>NUCLEOTIDE SEQUENCE</scope>
    <source>
        <strain evidence="1">CV2-018</strain>
    </source>
</reference>
<dbReference type="Gramene" id="rna-gnl|WGS:JABURB|Cocit.L2217.1">
    <property type="protein sequence ID" value="cds-KAF7848183.1"/>
    <property type="gene ID" value="gene-BT93_L2217"/>
</dbReference>
<organism evidence="1 2">
    <name type="scientific">Corymbia citriodora subsp. variegata</name>
    <dbReference type="NCBI Taxonomy" id="360336"/>
    <lineage>
        <taxon>Eukaryota</taxon>
        <taxon>Viridiplantae</taxon>
        <taxon>Streptophyta</taxon>
        <taxon>Embryophyta</taxon>
        <taxon>Tracheophyta</taxon>
        <taxon>Spermatophyta</taxon>
        <taxon>Magnoliopsida</taxon>
        <taxon>eudicotyledons</taxon>
        <taxon>Gunneridae</taxon>
        <taxon>Pentapetalae</taxon>
        <taxon>rosids</taxon>
        <taxon>malvids</taxon>
        <taxon>Myrtales</taxon>
        <taxon>Myrtaceae</taxon>
        <taxon>Myrtoideae</taxon>
        <taxon>Eucalypteae</taxon>
        <taxon>Corymbia</taxon>
    </lineage>
</organism>
<protein>
    <submittedName>
        <fullName evidence="1">Uncharacterized protein</fullName>
    </submittedName>
</protein>
<proteinExistence type="predicted"/>
<evidence type="ECO:0000313" key="1">
    <source>
        <dbReference type="EMBL" id="KAF7848183.1"/>
    </source>
</evidence>
<name>A0A8T0CKS9_CORYI</name>
<dbReference type="AlphaFoldDB" id="A0A8T0CKS9"/>
<evidence type="ECO:0000313" key="2">
    <source>
        <dbReference type="Proteomes" id="UP000806378"/>
    </source>
</evidence>
<comment type="caution">
    <text evidence="1">The sequence shown here is derived from an EMBL/GenBank/DDBJ whole genome shotgun (WGS) entry which is preliminary data.</text>
</comment>
<keyword evidence="2" id="KW-1185">Reference proteome</keyword>
<sequence>MVQSFSNIDTCLWHTHNDMLVHRSLCCSTSNRSTGAQRKFAIQPVSYLSIALQVGKANAEKWEG</sequence>
<dbReference type="EMBL" id="MU090244">
    <property type="protein sequence ID" value="KAF7848183.1"/>
    <property type="molecule type" value="Genomic_DNA"/>
</dbReference>
<accession>A0A8T0CKS9</accession>
<dbReference type="Proteomes" id="UP000806378">
    <property type="component" value="Unassembled WGS sequence"/>
</dbReference>
<gene>
    <name evidence="1" type="ORF">BT93_L2217</name>
</gene>